<feature type="active site" description="Proton donor" evidence="6">
    <location>
        <position position="178"/>
    </location>
</feature>
<dbReference type="Gene3D" id="2.70.98.10">
    <property type="match status" value="1"/>
</dbReference>
<dbReference type="AlphaFoldDB" id="A0A6H3GXW9"/>
<dbReference type="Proteomes" id="UP000181728">
    <property type="component" value="Unassembled WGS sequence"/>
</dbReference>
<dbReference type="EMBL" id="WERV01000003">
    <property type="protein sequence ID" value="MDV7715111.1"/>
    <property type="molecule type" value="Genomic_DNA"/>
</dbReference>
<dbReference type="InterPro" id="IPR014718">
    <property type="entry name" value="GH-type_carb-bd"/>
</dbReference>
<evidence type="ECO:0000256" key="3">
    <source>
        <dbReference type="ARBA" id="ARBA00023235"/>
    </source>
</evidence>
<evidence type="ECO:0000313" key="11">
    <source>
        <dbReference type="EMBL" id="VDB97287.1"/>
    </source>
</evidence>
<gene>
    <name evidence="10" type="ORF">ATX59_01515</name>
    <name evidence="9" type="ORF">GA838_04940</name>
    <name evidence="11" type="ORF">OENI_0291</name>
</gene>
<dbReference type="GO" id="GO:0005737">
    <property type="term" value="C:cytoplasm"/>
    <property type="evidence" value="ECO:0007669"/>
    <property type="project" value="TreeGrafter"/>
</dbReference>
<evidence type="ECO:0000256" key="4">
    <source>
        <dbReference type="ARBA" id="ARBA00023277"/>
    </source>
</evidence>
<dbReference type="GO" id="GO:0030246">
    <property type="term" value="F:carbohydrate binding"/>
    <property type="evidence" value="ECO:0007669"/>
    <property type="project" value="InterPro"/>
</dbReference>
<dbReference type="InterPro" id="IPR015443">
    <property type="entry name" value="Aldose_1-epimerase"/>
</dbReference>
<evidence type="ECO:0000256" key="6">
    <source>
        <dbReference type="PIRSR" id="PIRSR005096-1"/>
    </source>
</evidence>
<feature type="binding site" evidence="8">
    <location>
        <begin position="178"/>
        <end position="180"/>
    </location>
    <ligand>
        <name>beta-D-galactose</name>
        <dbReference type="ChEBI" id="CHEBI:27667"/>
    </ligand>
</feature>
<name>A0A6H3GXW9_OENOE</name>
<comment type="catalytic activity">
    <reaction evidence="5">
        <text>alpha-maltose = beta-maltose</text>
        <dbReference type="Rhea" id="RHEA:21228"/>
        <dbReference type="ChEBI" id="CHEBI:18147"/>
        <dbReference type="ChEBI" id="CHEBI:18167"/>
        <dbReference type="EC" id="5.1.3.21"/>
    </reaction>
</comment>
<dbReference type="GO" id="GO:0004034">
    <property type="term" value="F:aldose 1-epimerase activity"/>
    <property type="evidence" value="ECO:0007669"/>
    <property type="project" value="TreeGrafter"/>
</dbReference>
<dbReference type="EMBL" id="MLOK01000019">
    <property type="protein sequence ID" value="OIM21908.1"/>
    <property type="molecule type" value="Genomic_DNA"/>
</dbReference>
<keyword evidence="3 5" id="KW-0413">Isomerase</keyword>
<reference evidence="10 12" key="1">
    <citation type="journal article" date="2016" name="BMC Genomics">
        <title>Consensus pan-genome assembly of the specialised wine bacterium Oenococcus oeni.</title>
        <authorList>
            <person name="Sternes P.R."/>
            <person name="Borneman A.R."/>
        </authorList>
    </citation>
    <scope>NUCLEOTIDE SEQUENCE [LARGE SCALE GENOMIC DNA]</scope>
    <source>
        <strain evidence="10 12">AWRIB661</strain>
    </source>
</reference>
<organism evidence="10 12">
    <name type="scientific">Oenococcus oeni</name>
    <name type="common">Leuconostoc oenos</name>
    <dbReference type="NCBI Taxonomy" id="1247"/>
    <lineage>
        <taxon>Bacteria</taxon>
        <taxon>Bacillati</taxon>
        <taxon>Bacillota</taxon>
        <taxon>Bacilli</taxon>
        <taxon>Lactobacillales</taxon>
        <taxon>Lactobacillaceae</taxon>
        <taxon>Oenococcus</taxon>
    </lineage>
</organism>
<evidence type="ECO:0000256" key="2">
    <source>
        <dbReference type="ARBA" id="ARBA00006206"/>
    </source>
</evidence>
<reference evidence="11 13" key="2">
    <citation type="submission" date="2018-08" db="EMBL/GenBank/DDBJ databases">
        <authorList>
            <person name="Lorentzen P. G. S. M."/>
        </authorList>
    </citation>
    <scope>NUCLEOTIDE SEQUENCE [LARGE SCALE GENOMIC DNA]</scope>
    <source>
        <strain evidence="11 13">CRBO_1381</strain>
    </source>
</reference>
<dbReference type="PIRSF" id="PIRSF005096">
    <property type="entry name" value="GALM"/>
    <property type="match status" value="1"/>
</dbReference>
<evidence type="ECO:0000313" key="9">
    <source>
        <dbReference type="EMBL" id="MDV7715111.1"/>
    </source>
</evidence>
<comment type="similarity">
    <text evidence="2 5">Belongs to the aldose epimerase family.</text>
</comment>
<dbReference type="PANTHER" id="PTHR10091">
    <property type="entry name" value="ALDOSE-1-EPIMERASE"/>
    <property type="match status" value="1"/>
</dbReference>
<dbReference type="InterPro" id="IPR011013">
    <property type="entry name" value="Gal_mutarotase_sf_dom"/>
</dbReference>
<evidence type="ECO:0000313" key="12">
    <source>
        <dbReference type="Proteomes" id="UP000181728"/>
    </source>
</evidence>
<feature type="active site" description="Proton acceptor" evidence="6">
    <location>
        <position position="306"/>
    </location>
</feature>
<dbReference type="GO" id="GO:0050558">
    <property type="term" value="F:maltose epimerase activity"/>
    <property type="evidence" value="ECO:0007669"/>
    <property type="project" value="UniProtKB-EC"/>
</dbReference>
<accession>A0A6H3GXW9</accession>
<sequence length="340" mass="38782">MKIETKKFGEINGETVTKYTLINQHETKISLITLGATWQDFSVKETDGRHQLLVNFDNLEDYIKTPYYLCKAVGRVAGRIAGAQFSIAGKDYHIENNEKDYALHGGSHGFSFINWSAESRVDEKQASVIFKHYIKSSDDQYPGNLEATIIYTLTENDRVTVTFLGKSDQTTLFNPTLHAYFNVTDSQHDLRKQWLKINSSKRLELNTNKIPTGNFLPVKGSNYDFQQKENLQDVLDKLKKDQSIIELDDIFLVTPNSQEPVAEIGDSADKRRIKIYSQRNAVVVFTTNPLDPEREKQHDFNALAIECQTLPDAIHHQNFGDIILPAGKTAVYNIAYQYEH</sequence>
<keyword evidence="4 5" id="KW-0119">Carbohydrate metabolism</keyword>
<dbReference type="Proteomes" id="UP001281024">
    <property type="component" value="Unassembled WGS sequence"/>
</dbReference>
<proteinExistence type="inferred from homology"/>
<evidence type="ECO:0000313" key="13">
    <source>
        <dbReference type="Proteomes" id="UP000294726"/>
    </source>
</evidence>
<dbReference type="CDD" id="cd09019">
    <property type="entry name" value="galactose_mutarotase_like"/>
    <property type="match status" value="1"/>
</dbReference>
<dbReference type="UniPathway" id="UPA00242"/>
<dbReference type="InterPro" id="IPR008183">
    <property type="entry name" value="Aldose_1/G6P_1-epimerase"/>
</dbReference>
<evidence type="ECO:0000256" key="7">
    <source>
        <dbReference type="PIRSR" id="PIRSR005096-2"/>
    </source>
</evidence>
<evidence type="ECO:0000256" key="1">
    <source>
        <dbReference type="ARBA" id="ARBA00005028"/>
    </source>
</evidence>
<reference evidence="9" key="3">
    <citation type="submission" date="2019-10" db="EMBL/GenBank/DDBJ databases">
        <title>Malate fermentation in French cider.</title>
        <authorList>
            <person name="Cousin F.J."/>
            <person name="Medina Fernandez S."/>
            <person name="Misery B."/>
            <person name="Laplace J.-M."/>
            <person name="Cretenet M."/>
        </authorList>
    </citation>
    <scope>NUCLEOTIDE SEQUENCE</scope>
    <source>
        <strain evidence="9">UCMA15129</strain>
    </source>
</reference>
<dbReference type="EMBL" id="LR031358">
    <property type="protein sequence ID" value="VDB97287.1"/>
    <property type="molecule type" value="Genomic_DNA"/>
</dbReference>
<comment type="function">
    <text evidence="5">Catalyzes the interconversion of alpha and beta anomers of maltose.</text>
</comment>
<comment type="pathway">
    <text evidence="1 5">Carbohydrate metabolism; hexose metabolism.</text>
</comment>
<evidence type="ECO:0000256" key="8">
    <source>
        <dbReference type="PIRSR" id="PIRSR005096-3"/>
    </source>
</evidence>
<evidence type="ECO:0000256" key="5">
    <source>
        <dbReference type="PIRNR" id="PIRNR005096"/>
    </source>
</evidence>
<dbReference type="Pfam" id="PF01263">
    <property type="entry name" value="Aldose_epim"/>
    <property type="match status" value="1"/>
</dbReference>
<dbReference type="PANTHER" id="PTHR10091:SF0">
    <property type="entry name" value="GALACTOSE MUTAROTASE"/>
    <property type="match status" value="1"/>
</dbReference>
<feature type="binding site" evidence="7">
    <location>
        <position position="248"/>
    </location>
    <ligand>
        <name>beta-D-galactose</name>
        <dbReference type="ChEBI" id="CHEBI:27667"/>
    </ligand>
</feature>
<protein>
    <recommendedName>
        <fullName evidence="5">Maltose epimerase</fullName>
        <ecNumber evidence="5">5.1.3.21</ecNumber>
    </recommendedName>
</protein>
<dbReference type="InterPro" id="IPR047215">
    <property type="entry name" value="Galactose_mutarotase-like"/>
</dbReference>
<dbReference type="Proteomes" id="UP000294726">
    <property type="component" value="Chromosome"/>
</dbReference>
<dbReference type="EC" id="5.1.3.21" evidence="5"/>
<dbReference type="GO" id="GO:0033499">
    <property type="term" value="P:galactose catabolic process via UDP-galactose, Leloir pathway"/>
    <property type="evidence" value="ECO:0007669"/>
    <property type="project" value="TreeGrafter"/>
</dbReference>
<dbReference type="RefSeq" id="WP_002822416.1">
    <property type="nucleotide sequence ID" value="NZ_CP027431.1"/>
</dbReference>
<evidence type="ECO:0000313" key="10">
    <source>
        <dbReference type="EMBL" id="OIM21908.1"/>
    </source>
</evidence>
<dbReference type="SUPFAM" id="SSF74650">
    <property type="entry name" value="Galactose mutarotase-like"/>
    <property type="match status" value="1"/>
</dbReference>
<dbReference type="OMA" id="NWATYQF"/>
<dbReference type="GO" id="GO:0006006">
    <property type="term" value="P:glucose metabolic process"/>
    <property type="evidence" value="ECO:0007669"/>
    <property type="project" value="TreeGrafter"/>
</dbReference>